<organism evidence="3 4">
    <name type="scientific">Globodera rostochiensis</name>
    <name type="common">Golden nematode worm</name>
    <name type="synonym">Heterodera rostochiensis</name>
    <dbReference type="NCBI Taxonomy" id="31243"/>
    <lineage>
        <taxon>Eukaryota</taxon>
        <taxon>Metazoa</taxon>
        <taxon>Ecdysozoa</taxon>
        <taxon>Nematoda</taxon>
        <taxon>Chromadorea</taxon>
        <taxon>Rhabditida</taxon>
        <taxon>Tylenchina</taxon>
        <taxon>Tylenchomorpha</taxon>
        <taxon>Tylenchoidea</taxon>
        <taxon>Heteroderidae</taxon>
        <taxon>Heteroderinae</taxon>
        <taxon>Globodera</taxon>
    </lineage>
</organism>
<reference evidence="4" key="1">
    <citation type="submission" date="2022-11" db="UniProtKB">
        <authorList>
            <consortium name="WormBaseParasite"/>
        </authorList>
    </citation>
    <scope>IDENTIFICATION</scope>
</reference>
<dbReference type="AlphaFoldDB" id="A0A914I9K8"/>
<feature type="region of interest" description="Disordered" evidence="2">
    <location>
        <begin position="34"/>
        <end position="55"/>
    </location>
</feature>
<dbReference type="Proteomes" id="UP000887572">
    <property type="component" value="Unplaced"/>
</dbReference>
<dbReference type="Gene3D" id="1.20.1480.30">
    <property type="entry name" value="Designed four-helix bundle protein"/>
    <property type="match status" value="1"/>
</dbReference>
<keyword evidence="1" id="KW-0175">Coiled coil</keyword>
<sequence length="337" mass="39163">MLTESTNGGITAADQDPSGELALLRAKIAQLECQQSMNSSTSSSDEVGGADTLFNQNEIGEEMKMELNLAKVKQLQEEMKEELKDMKHYKEDMKQYKEDMKQYKEDMKQNKEDMKQYNEDMKQNKEDMKQYKEGMKQYKEVIDTKLEQMEEWKMIVKNQMEELKQQREMDALKQQQNQKEANDKIGCLNKDQQKQFLLMQSDRKAIRERLNRLKQRQTANSDQQQKTDQQPQRSAVIGEKFSNLTKNQQCNERHEEQLNNFLEQYSGGCPVTGANSAIPTAPLIRHNLASFTADDDELIKRVDFAYAEAYSAHFSHNLPILDDRYGTMGVDPQQLGR</sequence>
<proteinExistence type="predicted"/>
<feature type="coiled-coil region" evidence="1">
    <location>
        <begin position="62"/>
        <end position="182"/>
    </location>
</feature>
<evidence type="ECO:0000313" key="3">
    <source>
        <dbReference type="Proteomes" id="UP000887572"/>
    </source>
</evidence>
<name>A0A914I9K8_GLORO</name>
<evidence type="ECO:0000313" key="4">
    <source>
        <dbReference type="WBParaSite" id="Gr19_v10_g7961.t1"/>
    </source>
</evidence>
<accession>A0A914I9K8</accession>
<feature type="region of interest" description="Disordered" evidence="2">
    <location>
        <begin position="215"/>
        <end position="234"/>
    </location>
</feature>
<evidence type="ECO:0000256" key="1">
    <source>
        <dbReference type="SAM" id="Coils"/>
    </source>
</evidence>
<keyword evidence="3" id="KW-1185">Reference proteome</keyword>
<feature type="compositionally biased region" description="Low complexity" evidence="2">
    <location>
        <begin position="223"/>
        <end position="232"/>
    </location>
</feature>
<dbReference type="WBParaSite" id="Gr19_v10_g7961.t1">
    <property type="protein sequence ID" value="Gr19_v10_g7961.t1"/>
    <property type="gene ID" value="Gr19_v10_g7961"/>
</dbReference>
<protein>
    <submittedName>
        <fullName evidence="4">Uncharacterized protein</fullName>
    </submittedName>
</protein>
<evidence type="ECO:0000256" key="2">
    <source>
        <dbReference type="SAM" id="MobiDB-lite"/>
    </source>
</evidence>